<reference evidence="2" key="1">
    <citation type="journal article" date="2014" name="Proc. Natl. Acad. Sci. U.S.A.">
        <title>Extensive sampling of basidiomycete genomes demonstrates inadequacy of the white-rot/brown-rot paradigm for wood decay fungi.</title>
        <authorList>
            <person name="Riley R."/>
            <person name="Salamov A.A."/>
            <person name="Brown D.W."/>
            <person name="Nagy L.G."/>
            <person name="Floudas D."/>
            <person name="Held B.W."/>
            <person name="Levasseur A."/>
            <person name="Lombard V."/>
            <person name="Morin E."/>
            <person name="Otillar R."/>
            <person name="Lindquist E.A."/>
            <person name="Sun H."/>
            <person name="LaButti K.M."/>
            <person name="Schmutz J."/>
            <person name="Jabbour D."/>
            <person name="Luo H."/>
            <person name="Baker S.E."/>
            <person name="Pisabarro A.G."/>
            <person name="Walton J.D."/>
            <person name="Blanchette R.A."/>
            <person name="Henrissat B."/>
            <person name="Martin F."/>
            <person name="Cullen D."/>
            <person name="Hibbett D.S."/>
            <person name="Grigoriev I.V."/>
        </authorList>
    </citation>
    <scope>NUCLEOTIDE SEQUENCE [LARGE SCALE GENOMIC DNA]</scope>
    <source>
        <strain evidence="2">FD-172 SS1</strain>
    </source>
</reference>
<evidence type="ECO:0000313" key="1">
    <source>
        <dbReference type="EMBL" id="KDQ09023.1"/>
    </source>
</evidence>
<evidence type="ECO:0000313" key="2">
    <source>
        <dbReference type="Proteomes" id="UP000027195"/>
    </source>
</evidence>
<proteinExistence type="predicted"/>
<name>A0A067LZX1_BOTB1</name>
<gene>
    <name evidence="1" type="ORF">BOTBODRAFT_179359</name>
</gene>
<protein>
    <submittedName>
        <fullName evidence="1">Uncharacterized protein</fullName>
    </submittedName>
</protein>
<dbReference type="HOGENOM" id="CLU_179451_0_0_1"/>
<dbReference type="Proteomes" id="UP000027195">
    <property type="component" value="Unassembled WGS sequence"/>
</dbReference>
<dbReference type="EMBL" id="KL198083">
    <property type="protein sequence ID" value="KDQ09023.1"/>
    <property type="molecule type" value="Genomic_DNA"/>
</dbReference>
<keyword evidence="2" id="KW-1185">Reference proteome</keyword>
<organism evidence="1 2">
    <name type="scientific">Botryobasidium botryosum (strain FD-172 SS1)</name>
    <dbReference type="NCBI Taxonomy" id="930990"/>
    <lineage>
        <taxon>Eukaryota</taxon>
        <taxon>Fungi</taxon>
        <taxon>Dikarya</taxon>
        <taxon>Basidiomycota</taxon>
        <taxon>Agaricomycotina</taxon>
        <taxon>Agaricomycetes</taxon>
        <taxon>Cantharellales</taxon>
        <taxon>Botryobasidiaceae</taxon>
        <taxon>Botryobasidium</taxon>
    </lineage>
</organism>
<dbReference type="AlphaFoldDB" id="A0A067LZX1"/>
<sequence length="80" mass="9038">MMFTTPRAPYSLRVAPFCPDLAALPRMPELETLCEKKCAPYHHLLRAPQAPRVRSEPVRFKKLTKLESLLLAAATSDDDD</sequence>
<accession>A0A067LZX1</accession>
<dbReference type="InParanoid" id="A0A067LZX1"/>